<accession>A0A1X7UCG8</accession>
<dbReference type="InParanoid" id="A0A1X7UCG8"/>
<name>A0A1X7UCG8_AMPQE</name>
<sequence>MTEADTTRQQIQSEVSCYGPSEQADFCVSAVNASIKKGVPDVVLINCRMFTIVTAEDKVIKEYPSTIPQWSDVVN</sequence>
<evidence type="ECO:0000313" key="1">
    <source>
        <dbReference type="EnsemblMetazoa" id="Aqu2.1.25639_001"/>
    </source>
</evidence>
<protein>
    <submittedName>
        <fullName evidence="1">Uncharacterized protein</fullName>
    </submittedName>
</protein>
<reference evidence="1" key="1">
    <citation type="submission" date="2017-05" db="UniProtKB">
        <authorList>
            <consortium name="EnsemblMetazoa"/>
        </authorList>
    </citation>
    <scope>IDENTIFICATION</scope>
</reference>
<dbReference type="EnsemblMetazoa" id="Aqu2.1.25639_001">
    <property type="protein sequence ID" value="Aqu2.1.25639_001"/>
    <property type="gene ID" value="Aqu2.1.25639"/>
</dbReference>
<proteinExistence type="predicted"/>
<dbReference type="AlphaFoldDB" id="A0A1X7UCG8"/>
<organism evidence="1">
    <name type="scientific">Amphimedon queenslandica</name>
    <name type="common">Sponge</name>
    <dbReference type="NCBI Taxonomy" id="400682"/>
    <lineage>
        <taxon>Eukaryota</taxon>
        <taxon>Metazoa</taxon>
        <taxon>Porifera</taxon>
        <taxon>Demospongiae</taxon>
        <taxon>Heteroscleromorpha</taxon>
        <taxon>Haplosclerida</taxon>
        <taxon>Niphatidae</taxon>
        <taxon>Amphimedon</taxon>
    </lineage>
</organism>